<evidence type="ECO:0000313" key="2">
    <source>
        <dbReference type="EMBL" id="ONK68298.1"/>
    </source>
</evidence>
<dbReference type="AlphaFoldDB" id="A0A5P1EQM1"/>
<feature type="region of interest" description="Disordered" evidence="1">
    <location>
        <begin position="93"/>
        <end position="117"/>
    </location>
</feature>
<dbReference type="EMBL" id="CM007385">
    <property type="protein sequence ID" value="ONK68298.1"/>
    <property type="molecule type" value="Genomic_DNA"/>
</dbReference>
<evidence type="ECO:0000256" key="1">
    <source>
        <dbReference type="SAM" id="MobiDB-lite"/>
    </source>
</evidence>
<reference evidence="3" key="1">
    <citation type="journal article" date="2017" name="Nat. Commun.">
        <title>The asparagus genome sheds light on the origin and evolution of a young Y chromosome.</title>
        <authorList>
            <person name="Harkess A."/>
            <person name="Zhou J."/>
            <person name="Xu C."/>
            <person name="Bowers J.E."/>
            <person name="Van der Hulst R."/>
            <person name="Ayyampalayam S."/>
            <person name="Mercati F."/>
            <person name="Riccardi P."/>
            <person name="McKain M.R."/>
            <person name="Kakrana A."/>
            <person name="Tang H."/>
            <person name="Ray J."/>
            <person name="Groenendijk J."/>
            <person name="Arikit S."/>
            <person name="Mathioni S.M."/>
            <person name="Nakano M."/>
            <person name="Shan H."/>
            <person name="Telgmann-Rauber A."/>
            <person name="Kanno A."/>
            <person name="Yue Z."/>
            <person name="Chen H."/>
            <person name="Li W."/>
            <person name="Chen Y."/>
            <person name="Xu X."/>
            <person name="Zhang Y."/>
            <person name="Luo S."/>
            <person name="Chen H."/>
            <person name="Gao J."/>
            <person name="Mao Z."/>
            <person name="Pires J.C."/>
            <person name="Luo M."/>
            <person name="Kudrna D."/>
            <person name="Wing R.A."/>
            <person name="Meyers B.C."/>
            <person name="Yi K."/>
            <person name="Kong H."/>
            <person name="Lavrijsen P."/>
            <person name="Sunseri F."/>
            <person name="Falavigna A."/>
            <person name="Ye Y."/>
            <person name="Leebens-Mack J.H."/>
            <person name="Chen G."/>
        </authorList>
    </citation>
    <scope>NUCLEOTIDE SEQUENCE [LARGE SCALE GENOMIC DNA]</scope>
    <source>
        <strain evidence="3">cv. DH0086</strain>
    </source>
</reference>
<name>A0A5P1EQM1_ASPOF</name>
<accession>A0A5P1EQM1</accession>
<organism evidence="2 3">
    <name type="scientific">Asparagus officinalis</name>
    <name type="common">Garden asparagus</name>
    <dbReference type="NCBI Taxonomy" id="4686"/>
    <lineage>
        <taxon>Eukaryota</taxon>
        <taxon>Viridiplantae</taxon>
        <taxon>Streptophyta</taxon>
        <taxon>Embryophyta</taxon>
        <taxon>Tracheophyta</taxon>
        <taxon>Spermatophyta</taxon>
        <taxon>Magnoliopsida</taxon>
        <taxon>Liliopsida</taxon>
        <taxon>Asparagales</taxon>
        <taxon>Asparagaceae</taxon>
        <taxon>Asparagoideae</taxon>
        <taxon>Asparagus</taxon>
    </lineage>
</organism>
<gene>
    <name evidence="2" type="ORF">A4U43_C05F9850</name>
</gene>
<proteinExistence type="predicted"/>
<keyword evidence="3" id="KW-1185">Reference proteome</keyword>
<feature type="compositionally biased region" description="Basic and acidic residues" evidence="1">
    <location>
        <begin position="93"/>
        <end position="109"/>
    </location>
</feature>
<evidence type="ECO:0000313" key="3">
    <source>
        <dbReference type="Proteomes" id="UP000243459"/>
    </source>
</evidence>
<dbReference type="Proteomes" id="UP000243459">
    <property type="component" value="Chromosome 5"/>
</dbReference>
<protein>
    <submittedName>
        <fullName evidence="2">Uncharacterized protein</fullName>
    </submittedName>
</protein>
<dbReference type="Gramene" id="ONK68298">
    <property type="protein sequence ID" value="ONK68298"/>
    <property type="gene ID" value="A4U43_C05F9850"/>
</dbReference>
<sequence length="117" mass="13560">MKKSKVTIYILPEQDMPQYVHREIKQEPTKRKAKGEEKLYSENSLRKKRVKKEEGSQSTVVFTEAYEKLSMLNEVYEQEIVSLGIDTKAIKAEKEDDQGKEMEEVKDDSTGMGIEVE</sequence>